<dbReference type="PRINTS" id="PR02019">
    <property type="entry name" value="AQUAPORIN7"/>
</dbReference>
<dbReference type="SUPFAM" id="SSF81338">
    <property type="entry name" value="Aquaporin-like"/>
    <property type="match status" value="1"/>
</dbReference>
<proteinExistence type="inferred from homology"/>
<name>A0A0D6MJW3_9PROT</name>
<keyword evidence="3 7" id="KW-0813">Transport</keyword>
<dbReference type="EMBL" id="BALE01000012">
    <property type="protein sequence ID" value="GAN53959.1"/>
    <property type="molecule type" value="Genomic_DNA"/>
</dbReference>
<dbReference type="Gene3D" id="1.20.1080.10">
    <property type="entry name" value="Glycerol uptake facilitator protein"/>
    <property type="match status" value="1"/>
</dbReference>
<dbReference type="STRING" id="1231623.Tasa_012_135"/>
<feature type="transmembrane region" description="Helical" evidence="8">
    <location>
        <begin position="57"/>
        <end position="81"/>
    </location>
</feature>
<keyword evidence="6 8" id="KW-0472">Membrane</keyword>
<comment type="similarity">
    <text evidence="2 7">Belongs to the MIP/aquaporin (TC 1.A.8) family.</text>
</comment>
<dbReference type="CDD" id="cd00333">
    <property type="entry name" value="MIP"/>
    <property type="match status" value="1"/>
</dbReference>
<evidence type="ECO:0000256" key="5">
    <source>
        <dbReference type="ARBA" id="ARBA00022989"/>
    </source>
</evidence>
<feature type="transmembrane region" description="Helical" evidence="8">
    <location>
        <begin position="102"/>
        <end position="124"/>
    </location>
</feature>
<organism evidence="9 10">
    <name type="scientific">Tanticharoenia sakaeratensis NBRC 103193</name>
    <dbReference type="NCBI Taxonomy" id="1231623"/>
    <lineage>
        <taxon>Bacteria</taxon>
        <taxon>Pseudomonadati</taxon>
        <taxon>Pseudomonadota</taxon>
        <taxon>Alphaproteobacteria</taxon>
        <taxon>Acetobacterales</taxon>
        <taxon>Acetobacteraceae</taxon>
        <taxon>Tanticharoenia</taxon>
    </lineage>
</organism>
<reference evidence="9 10" key="1">
    <citation type="submission" date="2012-10" db="EMBL/GenBank/DDBJ databases">
        <title>Genome sequencing of Tanticharoenia sakaeratensis NBRC 103193.</title>
        <authorList>
            <person name="Azuma Y."/>
            <person name="Hadano H."/>
            <person name="Hirakawa H."/>
            <person name="Matsushita K."/>
        </authorList>
    </citation>
    <scope>NUCLEOTIDE SEQUENCE [LARGE SCALE GENOMIC DNA]</scope>
    <source>
        <strain evidence="9 10">NBRC 103193</strain>
    </source>
</reference>
<gene>
    <name evidence="9" type="ORF">Tasa_012_135</name>
</gene>
<evidence type="ECO:0000256" key="3">
    <source>
        <dbReference type="ARBA" id="ARBA00022448"/>
    </source>
</evidence>
<dbReference type="PROSITE" id="PS00221">
    <property type="entry name" value="MIP"/>
    <property type="match status" value="1"/>
</dbReference>
<protein>
    <submittedName>
        <fullName evidence="9">Glycerol uptake facilitator protein</fullName>
    </submittedName>
</protein>
<sequence>MSTDPIARADARTMTPQKKFLGELICEMFAVIIIILFGDSVAAMYTLYDPSPYKTAYWGVCIVWGLGVTIAIYATGAVSGTHANPAVTIALATYRGFSWKKVPAYCAAQIVGGIIGAALVYALFGPVIDHFNATHHLTRALDGGAAGVFFTHPGDYITARHAFFDETVLTAMLLFGIFAITCQFNTQAPQANTSALIIGLLVATIGASAGYLDAWAINPARDLGPRIFCYFAGWGSSAFPAPMNYWWVPIAAPILGGLIGAGMYHTLLRPFMPNAPLPTAEVTAPTPVPLADPNHFGTPSHP</sequence>
<dbReference type="AlphaFoldDB" id="A0A0D6MJW3"/>
<dbReference type="InterPro" id="IPR023271">
    <property type="entry name" value="Aquaporin-like"/>
</dbReference>
<keyword evidence="5 8" id="KW-1133">Transmembrane helix</keyword>
<keyword evidence="4 7" id="KW-0812">Transmembrane</keyword>
<evidence type="ECO:0000256" key="7">
    <source>
        <dbReference type="RuleBase" id="RU000477"/>
    </source>
</evidence>
<feature type="transmembrane region" description="Helical" evidence="8">
    <location>
        <begin position="20"/>
        <end position="45"/>
    </location>
</feature>
<keyword evidence="10" id="KW-1185">Reference proteome</keyword>
<evidence type="ECO:0000313" key="9">
    <source>
        <dbReference type="EMBL" id="GAN53959.1"/>
    </source>
</evidence>
<feature type="transmembrane region" description="Helical" evidence="8">
    <location>
        <begin position="167"/>
        <end position="184"/>
    </location>
</feature>
<dbReference type="PRINTS" id="PR00783">
    <property type="entry name" value="MINTRINSICP"/>
</dbReference>
<dbReference type="GO" id="GO:0005886">
    <property type="term" value="C:plasma membrane"/>
    <property type="evidence" value="ECO:0007669"/>
    <property type="project" value="TreeGrafter"/>
</dbReference>
<feature type="transmembrane region" description="Helical" evidence="8">
    <location>
        <begin position="196"/>
        <end position="217"/>
    </location>
</feature>
<evidence type="ECO:0000313" key="10">
    <source>
        <dbReference type="Proteomes" id="UP000032679"/>
    </source>
</evidence>
<dbReference type="PANTHER" id="PTHR43829:SF9">
    <property type="entry name" value="AQUAPORIN-9"/>
    <property type="match status" value="1"/>
</dbReference>
<dbReference type="NCBIfam" id="TIGR00861">
    <property type="entry name" value="MIP"/>
    <property type="match status" value="1"/>
</dbReference>
<evidence type="ECO:0000256" key="8">
    <source>
        <dbReference type="SAM" id="Phobius"/>
    </source>
</evidence>
<dbReference type="InterPro" id="IPR022357">
    <property type="entry name" value="MIP_CS"/>
</dbReference>
<comment type="caution">
    <text evidence="9">The sequence shown here is derived from an EMBL/GenBank/DDBJ whole genome shotgun (WGS) entry which is preliminary data.</text>
</comment>
<accession>A0A0D6MJW3</accession>
<evidence type="ECO:0000256" key="2">
    <source>
        <dbReference type="ARBA" id="ARBA00006175"/>
    </source>
</evidence>
<dbReference type="Pfam" id="PF00230">
    <property type="entry name" value="MIP"/>
    <property type="match status" value="1"/>
</dbReference>
<evidence type="ECO:0000256" key="4">
    <source>
        <dbReference type="ARBA" id="ARBA00022692"/>
    </source>
</evidence>
<evidence type="ECO:0000256" key="6">
    <source>
        <dbReference type="ARBA" id="ARBA00023136"/>
    </source>
</evidence>
<comment type="subcellular location">
    <subcellularLocation>
        <location evidence="1">Membrane</location>
        <topology evidence="1">Multi-pass membrane protein</topology>
    </subcellularLocation>
</comment>
<dbReference type="InterPro" id="IPR000425">
    <property type="entry name" value="MIP"/>
</dbReference>
<dbReference type="Proteomes" id="UP000032679">
    <property type="component" value="Unassembled WGS sequence"/>
</dbReference>
<dbReference type="InterPro" id="IPR050363">
    <property type="entry name" value="MIP/Aquaporin"/>
</dbReference>
<feature type="transmembrane region" description="Helical" evidence="8">
    <location>
        <begin position="245"/>
        <end position="264"/>
    </location>
</feature>
<evidence type="ECO:0000256" key="1">
    <source>
        <dbReference type="ARBA" id="ARBA00004141"/>
    </source>
</evidence>
<dbReference type="PANTHER" id="PTHR43829">
    <property type="entry name" value="AQUAPORIN OR AQUAGLYCEROPORIN RELATED"/>
    <property type="match status" value="1"/>
</dbReference>
<dbReference type="GO" id="GO:0015254">
    <property type="term" value="F:glycerol channel activity"/>
    <property type="evidence" value="ECO:0007669"/>
    <property type="project" value="TreeGrafter"/>
</dbReference>